<dbReference type="GO" id="GO:0003824">
    <property type="term" value="F:catalytic activity"/>
    <property type="evidence" value="ECO:0007669"/>
    <property type="project" value="InterPro"/>
</dbReference>
<dbReference type="AlphaFoldDB" id="A0A1F4XL25"/>
<evidence type="ECO:0000313" key="6">
    <source>
        <dbReference type="Proteomes" id="UP000177614"/>
    </source>
</evidence>
<dbReference type="InterPro" id="IPR036265">
    <property type="entry name" value="HIT-like_sf"/>
</dbReference>
<proteinExistence type="predicted"/>
<dbReference type="InterPro" id="IPR011146">
    <property type="entry name" value="HIT-like"/>
</dbReference>
<evidence type="ECO:0000256" key="3">
    <source>
        <dbReference type="PROSITE-ProRule" id="PRU00464"/>
    </source>
</evidence>
<evidence type="ECO:0000256" key="1">
    <source>
        <dbReference type="PIRSR" id="PIRSR601310-1"/>
    </source>
</evidence>
<dbReference type="Gene3D" id="3.30.428.10">
    <property type="entry name" value="HIT-like"/>
    <property type="match status" value="1"/>
</dbReference>
<evidence type="ECO:0000313" key="5">
    <source>
        <dbReference type="EMBL" id="OGC82356.1"/>
    </source>
</evidence>
<feature type="active site" description="Tele-AMP-histidine intermediate" evidence="1">
    <location>
        <position position="99"/>
    </location>
</feature>
<name>A0A1F4XL25_9BACT</name>
<dbReference type="PROSITE" id="PS51084">
    <property type="entry name" value="HIT_2"/>
    <property type="match status" value="1"/>
</dbReference>
<dbReference type="STRING" id="1817814.A2V81_02385"/>
<dbReference type="SUPFAM" id="SSF54197">
    <property type="entry name" value="HIT-like"/>
    <property type="match status" value="1"/>
</dbReference>
<dbReference type="InterPro" id="IPR019808">
    <property type="entry name" value="Histidine_triad_CS"/>
</dbReference>
<dbReference type="CDD" id="cd01276">
    <property type="entry name" value="PKCI_related"/>
    <property type="match status" value="1"/>
</dbReference>
<dbReference type="Pfam" id="PF01230">
    <property type="entry name" value="HIT"/>
    <property type="match status" value="1"/>
</dbReference>
<dbReference type="InterPro" id="IPR001310">
    <property type="entry name" value="Histidine_triad_HIT"/>
</dbReference>
<dbReference type="EMBL" id="MEWR01000008">
    <property type="protein sequence ID" value="OGC82356.1"/>
    <property type="molecule type" value="Genomic_DNA"/>
</dbReference>
<evidence type="ECO:0000256" key="2">
    <source>
        <dbReference type="PIRSR" id="PIRSR601310-3"/>
    </source>
</evidence>
<organism evidence="5 6">
    <name type="scientific">Candidatus Abawacabacteria bacterium RBG_16_42_10</name>
    <dbReference type="NCBI Taxonomy" id="1817814"/>
    <lineage>
        <taxon>Bacteria</taxon>
        <taxon>Candidatus Abawacaibacteriota</taxon>
    </lineage>
</organism>
<dbReference type="PROSITE" id="PS00892">
    <property type="entry name" value="HIT_1"/>
    <property type="match status" value="1"/>
</dbReference>
<accession>A0A1F4XL25</accession>
<feature type="domain" description="HIT" evidence="4">
    <location>
        <begin position="4"/>
        <end position="110"/>
    </location>
</feature>
<evidence type="ECO:0000259" key="4">
    <source>
        <dbReference type="PROSITE" id="PS51084"/>
    </source>
</evidence>
<gene>
    <name evidence="5" type="ORF">A2V81_02385</name>
</gene>
<protein>
    <submittedName>
        <fullName evidence="5">Histidine triad nucleotide-binding protein</fullName>
    </submittedName>
</protein>
<sequence>MDCIFCKIIKKEIPADIVYEDDQILAFKDRAPSAPVHILFVPKKHIQSLVHADKGDESMLGHLLLSIAETAKKLGIDERGFRVVTNNGKDGGQIVHHLHFHLLGGKKLGW</sequence>
<reference evidence="5 6" key="1">
    <citation type="journal article" date="2016" name="Nat. Commun.">
        <title>Thousands of microbial genomes shed light on interconnected biogeochemical processes in an aquifer system.</title>
        <authorList>
            <person name="Anantharaman K."/>
            <person name="Brown C.T."/>
            <person name="Hug L.A."/>
            <person name="Sharon I."/>
            <person name="Castelle C.J."/>
            <person name="Probst A.J."/>
            <person name="Thomas B.C."/>
            <person name="Singh A."/>
            <person name="Wilkins M.J."/>
            <person name="Karaoz U."/>
            <person name="Brodie E.L."/>
            <person name="Williams K.H."/>
            <person name="Hubbard S.S."/>
            <person name="Banfield J.F."/>
        </authorList>
    </citation>
    <scope>NUCLEOTIDE SEQUENCE [LARGE SCALE GENOMIC DNA]</scope>
</reference>
<feature type="short sequence motif" description="Histidine triad motif" evidence="2 3">
    <location>
        <begin position="97"/>
        <end position="101"/>
    </location>
</feature>
<comment type="caution">
    <text evidence="5">The sequence shown here is derived from an EMBL/GenBank/DDBJ whole genome shotgun (WGS) entry which is preliminary data.</text>
</comment>
<dbReference type="PRINTS" id="PR00332">
    <property type="entry name" value="HISTRIAD"/>
</dbReference>
<dbReference type="Proteomes" id="UP000177614">
    <property type="component" value="Unassembled WGS sequence"/>
</dbReference>
<dbReference type="PANTHER" id="PTHR23089">
    <property type="entry name" value="HISTIDINE TRIAD HIT PROTEIN"/>
    <property type="match status" value="1"/>
</dbReference>